<dbReference type="EMBL" id="LR797461">
    <property type="protein sequence ID" value="CAB4218584.1"/>
    <property type="molecule type" value="Genomic_DNA"/>
</dbReference>
<sequence length="199" mass="22585">MRNINSNFVYVSEEEKKLLLNIAGHELDGDYDNFQVSLPQLMLRLGKSRYFIKEILRVPCLRKGILEIVFVGTGNRASIYKLNVDVEHLKKTPAGLCFVIKKPQPKKEADIQRLKQTPAGLSFATFVDVEPKKVDAEPQKPTGFISRVFEYVCQPKKKRPTLDALKSFDESSFEGLDPMEGGACGFWQRLMSSNQGDKR</sequence>
<gene>
    <name evidence="1" type="ORF">UFOVP1597_27</name>
</gene>
<accession>A0A6J5SUY6</accession>
<reference evidence="1" key="1">
    <citation type="submission" date="2020-05" db="EMBL/GenBank/DDBJ databases">
        <authorList>
            <person name="Chiriac C."/>
            <person name="Salcher M."/>
            <person name="Ghai R."/>
            <person name="Kavagutti S V."/>
        </authorList>
    </citation>
    <scope>NUCLEOTIDE SEQUENCE</scope>
</reference>
<proteinExistence type="predicted"/>
<organism evidence="1">
    <name type="scientific">uncultured Caudovirales phage</name>
    <dbReference type="NCBI Taxonomy" id="2100421"/>
    <lineage>
        <taxon>Viruses</taxon>
        <taxon>Duplodnaviria</taxon>
        <taxon>Heunggongvirae</taxon>
        <taxon>Uroviricota</taxon>
        <taxon>Caudoviricetes</taxon>
        <taxon>Peduoviridae</taxon>
        <taxon>Maltschvirus</taxon>
        <taxon>Maltschvirus maltsch</taxon>
    </lineage>
</organism>
<evidence type="ECO:0000313" key="1">
    <source>
        <dbReference type="EMBL" id="CAB4218584.1"/>
    </source>
</evidence>
<protein>
    <submittedName>
        <fullName evidence="1">Uncharacterized protein</fullName>
    </submittedName>
</protein>
<name>A0A6J5SUY6_9CAUD</name>